<sequence length="52" mass="6147">MDFISFRSVKCFLIFICILGKDIMKLKSRIREDSKKVRKHMALSWDTHSSSL</sequence>
<proteinExistence type="predicted"/>
<keyword evidence="2" id="KW-1185">Reference proteome</keyword>
<dbReference type="AlphaFoldDB" id="N4WU84"/>
<dbReference type="HOGENOM" id="CLU_3087071_0_0_1"/>
<reference evidence="2" key="2">
    <citation type="journal article" date="2013" name="PLoS Genet.">
        <title>Comparative genome structure, secondary metabolite, and effector coding capacity across Cochliobolus pathogens.</title>
        <authorList>
            <person name="Condon B.J."/>
            <person name="Leng Y."/>
            <person name="Wu D."/>
            <person name="Bushley K.E."/>
            <person name="Ohm R.A."/>
            <person name="Otillar R."/>
            <person name="Martin J."/>
            <person name="Schackwitz W."/>
            <person name="Grimwood J."/>
            <person name="MohdZainudin N."/>
            <person name="Xue C."/>
            <person name="Wang R."/>
            <person name="Manning V.A."/>
            <person name="Dhillon B."/>
            <person name="Tu Z.J."/>
            <person name="Steffenson B.J."/>
            <person name="Salamov A."/>
            <person name="Sun H."/>
            <person name="Lowry S."/>
            <person name="LaButti K."/>
            <person name="Han J."/>
            <person name="Copeland A."/>
            <person name="Lindquist E."/>
            <person name="Barry K."/>
            <person name="Schmutz J."/>
            <person name="Baker S.E."/>
            <person name="Ciuffetti L.M."/>
            <person name="Grigoriev I.V."/>
            <person name="Zhong S."/>
            <person name="Turgeon B.G."/>
        </authorList>
    </citation>
    <scope>NUCLEOTIDE SEQUENCE [LARGE SCALE GENOMIC DNA]</scope>
    <source>
        <strain evidence="2">C4 / ATCC 48331 / race T</strain>
    </source>
</reference>
<protein>
    <submittedName>
        <fullName evidence="1">Uncharacterized protein</fullName>
    </submittedName>
</protein>
<evidence type="ECO:0000313" key="2">
    <source>
        <dbReference type="Proteomes" id="UP000012338"/>
    </source>
</evidence>
<reference evidence="1 2" key="1">
    <citation type="journal article" date="2012" name="PLoS Pathog.">
        <title>Diverse lifestyles and strategies of plant pathogenesis encoded in the genomes of eighteen Dothideomycetes fungi.</title>
        <authorList>
            <person name="Ohm R.A."/>
            <person name="Feau N."/>
            <person name="Henrissat B."/>
            <person name="Schoch C.L."/>
            <person name="Horwitz B.A."/>
            <person name="Barry K.W."/>
            <person name="Condon B.J."/>
            <person name="Copeland A.C."/>
            <person name="Dhillon B."/>
            <person name="Glaser F."/>
            <person name="Hesse C.N."/>
            <person name="Kosti I."/>
            <person name="LaButti K."/>
            <person name="Lindquist E.A."/>
            <person name="Lucas S."/>
            <person name="Salamov A.A."/>
            <person name="Bradshaw R.E."/>
            <person name="Ciuffetti L."/>
            <person name="Hamelin R.C."/>
            <person name="Kema G.H.J."/>
            <person name="Lawrence C."/>
            <person name="Scott J.A."/>
            <person name="Spatafora J.W."/>
            <person name="Turgeon B.G."/>
            <person name="de Wit P.J.G.M."/>
            <person name="Zhong S."/>
            <person name="Goodwin S.B."/>
            <person name="Grigoriev I.V."/>
        </authorList>
    </citation>
    <scope>NUCLEOTIDE SEQUENCE [LARGE SCALE GENOMIC DNA]</scope>
    <source>
        <strain evidence="2">C4 / ATCC 48331 / race T</strain>
    </source>
</reference>
<name>N4WU84_COCH4</name>
<dbReference type="Proteomes" id="UP000012338">
    <property type="component" value="Unassembled WGS sequence"/>
</dbReference>
<dbReference type="EMBL" id="KB733461">
    <property type="protein sequence ID" value="ENI03020.1"/>
    <property type="molecule type" value="Genomic_DNA"/>
</dbReference>
<organism evidence="1 2">
    <name type="scientific">Cochliobolus heterostrophus (strain C4 / ATCC 48331 / race T)</name>
    <name type="common">Southern corn leaf blight fungus</name>
    <name type="synonym">Bipolaris maydis</name>
    <dbReference type="NCBI Taxonomy" id="665024"/>
    <lineage>
        <taxon>Eukaryota</taxon>
        <taxon>Fungi</taxon>
        <taxon>Dikarya</taxon>
        <taxon>Ascomycota</taxon>
        <taxon>Pezizomycotina</taxon>
        <taxon>Dothideomycetes</taxon>
        <taxon>Pleosporomycetidae</taxon>
        <taxon>Pleosporales</taxon>
        <taxon>Pleosporineae</taxon>
        <taxon>Pleosporaceae</taxon>
        <taxon>Bipolaris</taxon>
    </lineage>
</organism>
<gene>
    <name evidence="1" type="ORF">COCC4DRAFT_42123</name>
</gene>
<accession>N4WU84</accession>
<evidence type="ECO:0000313" key="1">
    <source>
        <dbReference type="EMBL" id="ENI03020.1"/>
    </source>
</evidence>